<dbReference type="WBParaSite" id="nRc.2.0.1.t15466-RA">
    <property type="protein sequence ID" value="nRc.2.0.1.t15466-RA"/>
    <property type="gene ID" value="nRc.2.0.1.g15466"/>
</dbReference>
<keyword evidence="7" id="KW-1185">Reference proteome</keyword>
<proteinExistence type="inferred from homology"/>
<dbReference type="Proteomes" id="UP000887565">
    <property type="component" value="Unplaced"/>
</dbReference>
<evidence type="ECO:0000256" key="5">
    <source>
        <dbReference type="SAM" id="Coils"/>
    </source>
</evidence>
<feature type="domain" description="Ribosome recycling factor" evidence="6">
    <location>
        <begin position="33"/>
        <end position="192"/>
    </location>
</feature>
<sequence>MNRDVDYCDELLDMQAFKNDLQHELNRYKQEILDQLSLRVNLNAYENLMIKLPDEQGSVPLNHIAKVSLKNPQMLMINATMSPDKVALITGALSKSALNVNPQADGAMIHVPLPRVTRQHRESLVKNAKNLYNQCFERLRRVRKHHHDGFAKKEDSVSKDELVKTIKVLDETVKEYARIAEDMMKQKQKELMNENL</sequence>
<evidence type="ECO:0000313" key="7">
    <source>
        <dbReference type="Proteomes" id="UP000887565"/>
    </source>
</evidence>
<dbReference type="Pfam" id="PF01765">
    <property type="entry name" value="RRF"/>
    <property type="match status" value="1"/>
</dbReference>
<evidence type="ECO:0000259" key="6">
    <source>
        <dbReference type="Pfam" id="PF01765"/>
    </source>
</evidence>
<dbReference type="GO" id="GO:0005739">
    <property type="term" value="C:mitochondrion"/>
    <property type="evidence" value="ECO:0007669"/>
    <property type="project" value="TreeGrafter"/>
</dbReference>
<accession>A0A915INB2</accession>
<dbReference type="InterPro" id="IPR002661">
    <property type="entry name" value="Ribosome_recyc_fac"/>
</dbReference>
<dbReference type="PANTHER" id="PTHR20982">
    <property type="entry name" value="RIBOSOME RECYCLING FACTOR"/>
    <property type="match status" value="1"/>
</dbReference>
<dbReference type="Gene3D" id="3.30.1360.40">
    <property type="match status" value="1"/>
</dbReference>
<evidence type="ECO:0000256" key="2">
    <source>
        <dbReference type="ARBA" id="ARBA00020581"/>
    </source>
</evidence>
<dbReference type="SUPFAM" id="SSF55194">
    <property type="entry name" value="Ribosome recycling factor, RRF"/>
    <property type="match status" value="1"/>
</dbReference>
<feature type="coiled-coil region" evidence="5">
    <location>
        <begin position="11"/>
        <end position="38"/>
    </location>
</feature>
<dbReference type="GO" id="GO:0006412">
    <property type="term" value="P:translation"/>
    <property type="evidence" value="ECO:0007669"/>
    <property type="project" value="UniProtKB-KW"/>
</dbReference>
<dbReference type="PANTHER" id="PTHR20982:SF3">
    <property type="entry name" value="MITOCHONDRIAL RIBOSOME RECYCLING FACTOR PSEUDO 1"/>
    <property type="match status" value="1"/>
</dbReference>
<dbReference type="Gene3D" id="1.10.132.20">
    <property type="entry name" value="Ribosome-recycling factor"/>
    <property type="match status" value="1"/>
</dbReference>
<name>A0A915INB2_ROMCU</name>
<dbReference type="GO" id="GO:0043023">
    <property type="term" value="F:ribosomal large subunit binding"/>
    <property type="evidence" value="ECO:0007669"/>
    <property type="project" value="TreeGrafter"/>
</dbReference>
<dbReference type="AlphaFoldDB" id="A0A915INB2"/>
<evidence type="ECO:0000256" key="3">
    <source>
        <dbReference type="ARBA" id="ARBA00022917"/>
    </source>
</evidence>
<organism evidence="7 8">
    <name type="scientific">Romanomermis culicivorax</name>
    <name type="common">Nematode worm</name>
    <dbReference type="NCBI Taxonomy" id="13658"/>
    <lineage>
        <taxon>Eukaryota</taxon>
        <taxon>Metazoa</taxon>
        <taxon>Ecdysozoa</taxon>
        <taxon>Nematoda</taxon>
        <taxon>Enoplea</taxon>
        <taxon>Dorylaimia</taxon>
        <taxon>Mermithida</taxon>
        <taxon>Mermithoidea</taxon>
        <taxon>Mermithidae</taxon>
        <taxon>Romanomermis</taxon>
    </lineage>
</organism>
<dbReference type="InterPro" id="IPR023584">
    <property type="entry name" value="Ribosome_recyc_fac_dom"/>
</dbReference>
<keyword evidence="5" id="KW-0175">Coiled coil</keyword>
<reference evidence="8" key="1">
    <citation type="submission" date="2022-11" db="UniProtKB">
        <authorList>
            <consortium name="WormBaseParasite"/>
        </authorList>
    </citation>
    <scope>IDENTIFICATION</scope>
</reference>
<evidence type="ECO:0000313" key="8">
    <source>
        <dbReference type="WBParaSite" id="nRc.2.0.1.t15466-RA"/>
    </source>
</evidence>
<dbReference type="InterPro" id="IPR036191">
    <property type="entry name" value="RRF_sf"/>
</dbReference>
<comment type="similarity">
    <text evidence="1">Belongs to the RRF family.</text>
</comment>
<evidence type="ECO:0000256" key="4">
    <source>
        <dbReference type="ARBA" id="ARBA00033107"/>
    </source>
</evidence>
<protein>
    <recommendedName>
        <fullName evidence="2">Ribosome-recycling factor, mitochondrial</fullName>
    </recommendedName>
    <alternativeName>
        <fullName evidence="4">Ribosome-releasing factor, mitochondrial</fullName>
    </alternativeName>
</protein>
<evidence type="ECO:0000256" key="1">
    <source>
        <dbReference type="ARBA" id="ARBA00005912"/>
    </source>
</evidence>
<keyword evidence="3" id="KW-0648">Protein biosynthesis</keyword>
<dbReference type="OMA" id="HIRSKYV"/>